<keyword evidence="3" id="KW-1185">Reference proteome</keyword>
<dbReference type="EMBL" id="JEMT01026635">
    <property type="protein sequence ID" value="EXX58689.1"/>
    <property type="molecule type" value="Genomic_DNA"/>
</dbReference>
<dbReference type="OrthoDB" id="10439240at2759"/>
<proteinExistence type="predicted"/>
<dbReference type="Proteomes" id="UP000022910">
    <property type="component" value="Unassembled WGS sequence"/>
</dbReference>
<dbReference type="AlphaFoldDB" id="A0A015JUD1"/>
<sequence length="53" mass="5952">MLQPLLEKPDALFFGINGHQMTFAASKYVKTYSKQSKQSDNTLASSDDEQHFG</sequence>
<reference evidence="2 3" key="1">
    <citation type="submission" date="2014-02" db="EMBL/GenBank/DDBJ databases">
        <title>Single nucleus genome sequencing reveals high similarity among nuclei of an endomycorrhizal fungus.</title>
        <authorList>
            <person name="Lin K."/>
            <person name="Geurts R."/>
            <person name="Zhang Z."/>
            <person name="Limpens E."/>
            <person name="Saunders D.G."/>
            <person name="Mu D."/>
            <person name="Pang E."/>
            <person name="Cao H."/>
            <person name="Cha H."/>
            <person name="Lin T."/>
            <person name="Zhou Q."/>
            <person name="Shang Y."/>
            <person name="Li Y."/>
            <person name="Ivanov S."/>
            <person name="Sharma T."/>
            <person name="Velzen R.V."/>
            <person name="Ruijter N.D."/>
            <person name="Aanen D.K."/>
            <person name="Win J."/>
            <person name="Kamoun S."/>
            <person name="Bisseling T."/>
            <person name="Huang S."/>
        </authorList>
    </citation>
    <scope>NUCLEOTIDE SEQUENCE [LARGE SCALE GENOMIC DNA]</scope>
    <source>
        <strain evidence="3">DAOM197198w</strain>
    </source>
</reference>
<organism evidence="2 3">
    <name type="scientific">Rhizophagus irregularis (strain DAOM 197198w)</name>
    <name type="common">Glomus intraradices</name>
    <dbReference type="NCBI Taxonomy" id="1432141"/>
    <lineage>
        <taxon>Eukaryota</taxon>
        <taxon>Fungi</taxon>
        <taxon>Fungi incertae sedis</taxon>
        <taxon>Mucoromycota</taxon>
        <taxon>Glomeromycotina</taxon>
        <taxon>Glomeromycetes</taxon>
        <taxon>Glomerales</taxon>
        <taxon>Glomeraceae</taxon>
        <taxon>Rhizophagus</taxon>
    </lineage>
</organism>
<feature type="compositionally biased region" description="Polar residues" evidence="1">
    <location>
        <begin position="34"/>
        <end position="45"/>
    </location>
</feature>
<accession>A0A015JUD1</accession>
<name>A0A015JUD1_RHIIW</name>
<feature type="region of interest" description="Disordered" evidence="1">
    <location>
        <begin position="34"/>
        <end position="53"/>
    </location>
</feature>
<evidence type="ECO:0000313" key="2">
    <source>
        <dbReference type="EMBL" id="EXX58689.1"/>
    </source>
</evidence>
<protein>
    <submittedName>
        <fullName evidence="2">Uncharacterized protein</fullName>
    </submittedName>
</protein>
<evidence type="ECO:0000256" key="1">
    <source>
        <dbReference type="SAM" id="MobiDB-lite"/>
    </source>
</evidence>
<dbReference type="HOGENOM" id="CLU_3069954_0_0_1"/>
<gene>
    <name evidence="2" type="ORF">RirG_195600</name>
</gene>
<comment type="caution">
    <text evidence="2">The sequence shown here is derived from an EMBL/GenBank/DDBJ whole genome shotgun (WGS) entry which is preliminary data.</text>
</comment>
<evidence type="ECO:0000313" key="3">
    <source>
        <dbReference type="Proteomes" id="UP000022910"/>
    </source>
</evidence>